<comment type="similarity">
    <text evidence="1">Belongs to the CFA/CMAS family.</text>
</comment>
<keyword evidence="2 7" id="KW-0489">Methyltransferase</keyword>
<dbReference type="Proteomes" id="UP000014216">
    <property type="component" value="Unassembled WGS sequence"/>
</dbReference>
<dbReference type="PANTHER" id="PTHR43667">
    <property type="entry name" value="CYCLOPROPANE-FATTY-ACYL-PHOSPHOLIPID SYNTHASE"/>
    <property type="match status" value="1"/>
</dbReference>
<comment type="caution">
    <text evidence="7">The sequence shown here is derived from an EMBL/GenBank/DDBJ whole genome shotgun (WGS) entry which is preliminary data.</text>
</comment>
<evidence type="ECO:0000256" key="4">
    <source>
        <dbReference type="ARBA" id="ARBA00022691"/>
    </source>
</evidence>
<dbReference type="InterPro" id="IPR050723">
    <property type="entry name" value="CFA/CMAS"/>
</dbReference>
<dbReference type="EC" id="2.1.1.79" evidence="7"/>
<name>S0G2V9_9BACT</name>
<organism evidence="7 8">
    <name type="scientific">Desulfotignum phosphitoxidans DSM 13687</name>
    <dbReference type="NCBI Taxonomy" id="1286635"/>
    <lineage>
        <taxon>Bacteria</taxon>
        <taxon>Pseudomonadati</taxon>
        <taxon>Thermodesulfobacteriota</taxon>
        <taxon>Desulfobacteria</taxon>
        <taxon>Desulfobacterales</taxon>
        <taxon>Desulfobacteraceae</taxon>
        <taxon>Desulfotignum</taxon>
    </lineage>
</organism>
<dbReference type="Gene3D" id="3.40.50.150">
    <property type="entry name" value="Vaccinia Virus protein VP39"/>
    <property type="match status" value="1"/>
</dbReference>
<feature type="active site" evidence="6">
    <location>
        <position position="344"/>
    </location>
</feature>
<dbReference type="OrthoDB" id="9782855at2"/>
<dbReference type="PIRSF" id="PIRSF003085">
    <property type="entry name" value="CMAS"/>
    <property type="match status" value="1"/>
</dbReference>
<dbReference type="InterPro" id="IPR029063">
    <property type="entry name" value="SAM-dependent_MTases_sf"/>
</dbReference>
<keyword evidence="8" id="KW-1185">Reference proteome</keyword>
<evidence type="ECO:0000313" key="8">
    <source>
        <dbReference type="Proteomes" id="UP000014216"/>
    </source>
</evidence>
<keyword evidence="3 7" id="KW-0808">Transferase</keyword>
<dbReference type="PATRIC" id="fig|1286635.3.peg.375"/>
<dbReference type="AlphaFoldDB" id="S0G2V9"/>
<evidence type="ECO:0000256" key="1">
    <source>
        <dbReference type="ARBA" id="ARBA00010815"/>
    </source>
</evidence>
<evidence type="ECO:0000256" key="3">
    <source>
        <dbReference type="ARBA" id="ARBA00022679"/>
    </source>
</evidence>
<protein>
    <submittedName>
        <fullName evidence="7">Cyclopropane-fatty-acyl-phospholipid synthase Cfa</fullName>
        <ecNumber evidence="7">2.1.1.79</ecNumber>
    </submittedName>
</protein>
<evidence type="ECO:0000313" key="7">
    <source>
        <dbReference type="EMBL" id="EMS81215.1"/>
    </source>
</evidence>
<proteinExistence type="inferred from homology"/>
<sequence>MNHASSQRLATDLFAAAGVKINGTNPWDIQVNQDLFFKRLVAGGSKALGESYMDGWWECPRLDQFFDKILQARLDEQAIKSIRAVWCRVKAMLTVSPGKFRAFEIGRRHYDIGNELFSLMLDKSMNYSCGYWKNADTLEAAQEAKMELICRKLQLAPGMRVLDIGCGWGGLSAYMAQKYQVSVKGVTVSKEQVTLATQRCRDLPVEIRLMDYRDLNEPFDRIVSVGMFEHVGRAHYKTFMAVVHRCLKDQGLFLLHTIAGNRSVRSSDPWISKYIFPNSMVPSGRQITMAAEKFFVLEDWHSFGPDYDPTLMAWYDNFVANWDRIKHRYDNRFFRMWTYYLLACAGTFRARSNQLWQIVFSKGGVRPTYTSVR</sequence>
<keyword evidence="5" id="KW-0443">Lipid metabolism</keyword>
<keyword evidence="4" id="KW-0949">S-adenosyl-L-methionine</keyword>
<reference evidence="7 8" key="1">
    <citation type="journal article" date="2013" name="Genome Announc.">
        <title>Draft Genome Sequence of Desulfotignum phosphitoxidans DSM 13687 Strain FiPS-3.</title>
        <authorList>
            <person name="Poehlein A."/>
            <person name="Daniel R."/>
            <person name="Simeonova D.D."/>
        </authorList>
    </citation>
    <scope>NUCLEOTIDE SEQUENCE [LARGE SCALE GENOMIC DNA]</scope>
    <source>
        <strain evidence="7 8">DSM 13687</strain>
    </source>
</reference>
<dbReference type="PANTHER" id="PTHR43667:SF1">
    <property type="entry name" value="CYCLOPROPANE-FATTY-ACYL-PHOSPHOLIPID SYNTHASE"/>
    <property type="match status" value="1"/>
</dbReference>
<dbReference type="GO" id="GO:0008825">
    <property type="term" value="F:cyclopropane-fatty-acyl-phospholipid synthase activity"/>
    <property type="evidence" value="ECO:0007669"/>
    <property type="project" value="UniProtKB-EC"/>
</dbReference>
<dbReference type="NCBIfam" id="NF008686">
    <property type="entry name" value="PRK11705.1"/>
    <property type="match status" value="1"/>
</dbReference>
<dbReference type="RefSeq" id="WP_006963883.1">
    <property type="nucleotide sequence ID" value="NZ_APJX01000001.1"/>
</dbReference>
<gene>
    <name evidence="7" type="primary">cfa</name>
    <name evidence="7" type="ORF">Dpo_1c03540</name>
</gene>
<dbReference type="InterPro" id="IPR003333">
    <property type="entry name" value="CMAS"/>
</dbReference>
<dbReference type="EMBL" id="APJX01000001">
    <property type="protein sequence ID" value="EMS81215.1"/>
    <property type="molecule type" value="Genomic_DNA"/>
</dbReference>
<evidence type="ECO:0000256" key="6">
    <source>
        <dbReference type="PIRSR" id="PIRSR003085-1"/>
    </source>
</evidence>
<dbReference type="SUPFAM" id="SSF53335">
    <property type="entry name" value="S-adenosyl-L-methionine-dependent methyltransferases"/>
    <property type="match status" value="1"/>
</dbReference>
<evidence type="ECO:0000256" key="2">
    <source>
        <dbReference type="ARBA" id="ARBA00022603"/>
    </source>
</evidence>
<accession>S0G2V9</accession>
<dbReference type="GO" id="GO:0032259">
    <property type="term" value="P:methylation"/>
    <property type="evidence" value="ECO:0007669"/>
    <property type="project" value="UniProtKB-KW"/>
</dbReference>
<dbReference type="CDD" id="cd02440">
    <property type="entry name" value="AdoMet_MTases"/>
    <property type="match status" value="1"/>
</dbReference>
<dbReference type="GO" id="GO:0008610">
    <property type="term" value="P:lipid biosynthetic process"/>
    <property type="evidence" value="ECO:0007669"/>
    <property type="project" value="InterPro"/>
</dbReference>
<dbReference type="Pfam" id="PF02353">
    <property type="entry name" value="CMAS"/>
    <property type="match status" value="1"/>
</dbReference>
<evidence type="ECO:0000256" key="5">
    <source>
        <dbReference type="ARBA" id="ARBA00023098"/>
    </source>
</evidence>